<evidence type="ECO:0000313" key="8">
    <source>
        <dbReference type="EMBL" id="OXA37167.1"/>
    </source>
</evidence>
<dbReference type="InterPro" id="IPR024041">
    <property type="entry name" value="NH4_transpt_AmtB-like_dom"/>
</dbReference>
<feature type="transmembrane region" description="Helical" evidence="6">
    <location>
        <begin position="110"/>
        <end position="131"/>
    </location>
</feature>
<dbReference type="OMA" id="FNAGSWL"/>
<feature type="transmembrane region" description="Helical" evidence="6">
    <location>
        <begin position="244"/>
        <end position="262"/>
    </location>
</feature>
<feature type="transmembrane region" description="Helical" evidence="6">
    <location>
        <begin position="295"/>
        <end position="315"/>
    </location>
</feature>
<feature type="domain" description="Ammonium transporter AmtB-like" evidence="7">
    <location>
        <begin position="8"/>
        <end position="198"/>
    </location>
</feature>
<evidence type="ECO:0000256" key="6">
    <source>
        <dbReference type="SAM" id="Phobius"/>
    </source>
</evidence>
<evidence type="ECO:0000256" key="1">
    <source>
        <dbReference type="ARBA" id="ARBA00004141"/>
    </source>
</evidence>
<keyword evidence="4 6" id="KW-0472">Membrane</keyword>
<dbReference type="EMBL" id="LNIX01000063">
    <property type="protein sequence ID" value="OXA37167.1"/>
    <property type="molecule type" value="Genomic_DNA"/>
</dbReference>
<evidence type="ECO:0000256" key="3">
    <source>
        <dbReference type="ARBA" id="ARBA00022989"/>
    </source>
</evidence>
<keyword evidence="2 6" id="KW-0812">Transmembrane</keyword>
<dbReference type="GO" id="GO:0005886">
    <property type="term" value="C:plasma membrane"/>
    <property type="evidence" value="ECO:0007669"/>
    <property type="project" value="TreeGrafter"/>
</dbReference>
<dbReference type="OrthoDB" id="534912at2759"/>
<dbReference type="Pfam" id="PF00909">
    <property type="entry name" value="Ammonium_transp"/>
    <property type="match status" value="2"/>
</dbReference>
<feature type="transmembrane region" description="Helical" evidence="6">
    <location>
        <begin position="84"/>
        <end position="103"/>
    </location>
</feature>
<feature type="transmembrane region" description="Helical" evidence="6">
    <location>
        <begin position="335"/>
        <end position="364"/>
    </location>
</feature>
<sequence length="459" mass="49588">LNLHKCLHYCSTGFGLLESGCVSLKNEVNIMMKNVVDIVFGGLTYWLFGFGLTYGKTYSNYFFAFGYFAVDEDLDEMGELFSKFLFQLSFATTATTIVSGAMAERCNFRAYCLFSLLNTIVYCVPAGWVWGDHGFENNLVFSMYLFSISGRLSCVYLIPRFLNHLGAIDIGGSGPVHLVGGASAFVAAWMLGPRLGRVFGVSGHKWKFSARAAVATINASFGGGMVGLVYSYVRTKGKFDILDLISSVLGSLVSVTGGCALYKPWESIVIGAIGAALACFGIPFFDWLGVDDPVGASAVHGLAAFWGVLAIGLFAEGEKLLMPPNKITPGLLKGGGGYLLGVQLLAAVSYVLWSSVVTYILLYITNKIIKLRMEPHEELLGADLVEHGIRKSGVGVSRAISALGSHPDFDIEAAGQAIGTNPGHEMALAKYIRDRERSKRKNNGHVPENNHNNTISWMG</sequence>
<feature type="compositionally biased region" description="Low complexity" evidence="5">
    <location>
        <begin position="444"/>
        <end position="453"/>
    </location>
</feature>
<evidence type="ECO:0000259" key="7">
    <source>
        <dbReference type="Pfam" id="PF00909"/>
    </source>
</evidence>
<feature type="transmembrane region" description="Helical" evidence="6">
    <location>
        <begin position="174"/>
        <end position="192"/>
    </location>
</feature>
<comment type="subcellular location">
    <subcellularLocation>
        <location evidence="1">Membrane</location>
        <topology evidence="1">Multi-pass membrane protein</topology>
    </subcellularLocation>
</comment>
<evidence type="ECO:0000313" key="9">
    <source>
        <dbReference type="Proteomes" id="UP000198287"/>
    </source>
</evidence>
<proteinExistence type="predicted"/>
<evidence type="ECO:0000256" key="5">
    <source>
        <dbReference type="SAM" id="MobiDB-lite"/>
    </source>
</evidence>
<dbReference type="InterPro" id="IPR029020">
    <property type="entry name" value="Ammonium/urea_transptr"/>
</dbReference>
<feature type="non-terminal residue" evidence="8">
    <location>
        <position position="1"/>
    </location>
</feature>
<keyword evidence="3 6" id="KW-1133">Transmembrane helix</keyword>
<protein>
    <submittedName>
        <fullName evidence="8">Putative ammonium transporter 3</fullName>
    </submittedName>
</protein>
<dbReference type="SUPFAM" id="SSF111352">
    <property type="entry name" value="Ammonium transporter"/>
    <property type="match status" value="1"/>
</dbReference>
<name>A0A226CXE3_FOLCA</name>
<comment type="caution">
    <text evidence="8">The sequence shown here is derived from an EMBL/GenBank/DDBJ whole genome shotgun (WGS) entry which is preliminary data.</text>
</comment>
<dbReference type="AlphaFoldDB" id="A0A226CXE3"/>
<keyword evidence="9" id="KW-1185">Reference proteome</keyword>
<dbReference type="Proteomes" id="UP000198287">
    <property type="component" value="Unassembled WGS sequence"/>
</dbReference>
<feature type="transmembrane region" description="Helical" evidence="6">
    <location>
        <begin position="212"/>
        <end position="232"/>
    </location>
</feature>
<feature type="transmembrane region" description="Helical" evidence="6">
    <location>
        <begin position="143"/>
        <end position="162"/>
    </location>
</feature>
<evidence type="ECO:0000256" key="2">
    <source>
        <dbReference type="ARBA" id="ARBA00022692"/>
    </source>
</evidence>
<evidence type="ECO:0000256" key="4">
    <source>
        <dbReference type="ARBA" id="ARBA00023136"/>
    </source>
</evidence>
<reference evidence="8 9" key="1">
    <citation type="submission" date="2015-12" db="EMBL/GenBank/DDBJ databases">
        <title>The genome of Folsomia candida.</title>
        <authorList>
            <person name="Faddeeva A."/>
            <person name="Derks M.F."/>
            <person name="Anvar Y."/>
            <person name="Smit S."/>
            <person name="Van Straalen N."/>
            <person name="Roelofs D."/>
        </authorList>
    </citation>
    <scope>NUCLEOTIDE SEQUENCE [LARGE SCALE GENOMIC DNA]</scope>
    <source>
        <strain evidence="8 9">VU population</strain>
        <tissue evidence="8">Whole body</tissue>
    </source>
</reference>
<gene>
    <name evidence="8" type="ORF">Fcan01_28047</name>
</gene>
<dbReference type="PANTHER" id="PTHR11730">
    <property type="entry name" value="AMMONIUM TRANSPORTER"/>
    <property type="match status" value="1"/>
</dbReference>
<dbReference type="Gene3D" id="1.10.3430.10">
    <property type="entry name" value="Ammonium transporter AmtB like domains"/>
    <property type="match status" value="2"/>
</dbReference>
<feature type="region of interest" description="Disordered" evidence="5">
    <location>
        <begin position="437"/>
        <end position="459"/>
    </location>
</feature>
<feature type="domain" description="Ammonium transporter AmtB-like" evidence="7">
    <location>
        <begin position="207"/>
        <end position="388"/>
    </location>
</feature>
<dbReference type="GO" id="GO:0008519">
    <property type="term" value="F:ammonium channel activity"/>
    <property type="evidence" value="ECO:0007669"/>
    <property type="project" value="InterPro"/>
</dbReference>
<accession>A0A226CXE3</accession>
<feature type="transmembrane region" description="Helical" evidence="6">
    <location>
        <begin position="35"/>
        <end position="55"/>
    </location>
</feature>
<dbReference type="GO" id="GO:0097272">
    <property type="term" value="P:ammonium homeostasis"/>
    <property type="evidence" value="ECO:0007669"/>
    <property type="project" value="TreeGrafter"/>
</dbReference>
<organism evidence="8 9">
    <name type="scientific">Folsomia candida</name>
    <name type="common">Springtail</name>
    <dbReference type="NCBI Taxonomy" id="158441"/>
    <lineage>
        <taxon>Eukaryota</taxon>
        <taxon>Metazoa</taxon>
        <taxon>Ecdysozoa</taxon>
        <taxon>Arthropoda</taxon>
        <taxon>Hexapoda</taxon>
        <taxon>Collembola</taxon>
        <taxon>Entomobryomorpha</taxon>
        <taxon>Isotomoidea</taxon>
        <taxon>Isotomidae</taxon>
        <taxon>Proisotominae</taxon>
        <taxon>Folsomia</taxon>
    </lineage>
</organism>
<dbReference type="PANTHER" id="PTHR11730:SF58">
    <property type="entry name" value="AMMONIUM TRANSPORTER"/>
    <property type="match status" value="1"/>
</dbReference>
<feature type="transmembrane region" description="Helical" evidence="6">
    <location>
        <begin position="268"/>
        <end position="288"/>
    </location>
</feature>